<dbReference type="Proteomes" id="UP000076623">
    <property type="component" value="Chromosome"/>
</dbReference>
<dbReference type="PRINTS" id="PR00598">
    <property type="entry name" value="HTHMARR"/>
</dbReference>
<dbReference type="InterPro" id="IPR023187">
    <property type="entry name" value="Tscrpt_reg_MarR-type_CS"/>
</dbReference>
<feature type="domain" description="HTH marR-type" evidence="4">
    <location>
        <begin position="1"/>
        <end position="133"/>
    </location>
</feature>
<dbReference type="Gene3D" id="1.10.10.10">
    <property type="entry name" value="Winged helix-like DNA-binding domain superfamily/Winged helix DNA-binding domain"/>
    <property type="match status" value="1"/>
</dbReference>
<dbReference type="InterPro" id="IPR036390">
    <property type="entry name" value="WH_DNA-bd_sf"/>
</dbReference>
<evidence type="ECO:0000313" key="6">
    <source>
        <dbReference type="Proteomes" id="UP000076623"/>
    </source>
</evidence>
<gene>
    <name evidence="5" type="ORF">ABE65_011795</name>
</gene>
<dbReference type="AlphaFoldDB" id="A0A160IMP5"/>
<dbReference type="KEGG" id="fpn:ABE65_011795"/>
<dbReference type="PROSITE" id="PS50995">
    <property type="entry name" value="HTH_MARR_2"/>
    <property type="match status" value="1"/>
</dbReference>
<evidence type="ECO:0000259" key="4">
    <source>
        <dbReference type="PROSITE" id="PS50995"/>
    </source>
</evidence>
<dbReference type="InterPro" id="IPR000835">
    <property type="entry name" value="HTH_MarR-typ"/>
</dbReference>
<organism evidence="5 6">
    <name type="scientific">Fictibacillus phosphorivorans</name>
    <dbReference type="NCBI Taxonomy" id="1221500"/>
    <lineage>
        <taxon>Bacteria</taxon>
        <taxon>Bacillati</taxon>
        <taxon>Bacillota</taxon>
        <taxon>Bacilli</taxon>
        <taxon>Bacillales</taxon>
        <taxon>Fictibacillaceae</taxon>
        <taxon>Fictibacillus</taxon>
    </lineage>
</organism>
<evidence type="ECO:0000256" key="3">
    <source>
        <dbReference type="ARBA" id="ARBA00023163"/>
    </source>
</evidence>
<keyword evidence="3" id="KW-0804">Transcription</keyword>
<reference evidence="5 6" key="1">
    <citation type="submission" date="2016-04" db="EMBL/GenBank/DDBJ databases">
        <title>Complete genome sequence of Fictibacillus phosphorivorans G25-29, a strain toxic to nematodes.</title>
        <authorList>
            <person name="Zheng Z."/>
        </authorList>
    </citation>
    <scope>NUCLEOTIDE SEQUENCE [LARGE SCALE GENOMIC DNA]</scope>
    <source>
        <strain evidence="5 6">G25-29</strain>
    </source>
</reference>
<keyword evidence="2" id="KW-0238">DNA-binding</keyword>
<dbReference type="GO" id="GO:0003700">
    <property type="term" value="F:DNA-binding transcription factor activity"/>
    <property type="evidence" value="ECO:0007669"/>
    <property type="project" value="InterPro"/>
</dbReference>
<proteinExistence type="predicted"/>
<dbReference type="PANTHER" id="PTHR42756:SF1">
    <property type="entry name" value="TRANSCRIPTIONAL REPRESSOR OF EMRAB OPERON"/>
    <property type="match status" value="1"/>
</dbReference>
<name>A0A160IMP5_9BACL</name>
<evidence type="ECO:0000256" key="2">
    <source>
        <dbReference type="ARBA" id="ARBA00023125"/>
    </source>
</evidence>
<evidence type="ECO:0000256" key="1">
    <source>
        <dbReference type="ARBA" id="ARBA00023015"/>
    </source>
</evidence>
<dbReference type="GO" id="GO:0003677">
    <property type="term" value="F:DNA binding"/>
    <property type="evidence" value="ECO:0007669"/>
    <property type="project" value="UniProtKB-KW"/>
</dbReference>
<keyword evidence="6" id="KW-1185">Reference proteome</keyword>
<dbReference type="SUPFAM" id="SSF46785">
    <property type="entry name" value="Winged helix' DNA-binding domain"/>
    <property type="match status" value="1"/>
</dbReference>
<protein>
    <recommendedName>
        <fullName evidence="4">HTH marR-type domain-containing protein</fullName>
    </recommendedName>
</protein>
<dbReference type="PANTHER" id="PTHR42756">
    <property type="entry name" value="TRANSCRIPTIONAL REGULATOR, MARR"/>
    <property type="match status" value="1"/>
</dbReference>
<dbReference type="InterPro" id="IPR036388">
    <property type="entry name" value="WH-like_DNA-bd_sf"/>
</dbReference>
<sequence length="133" mass="15413">MKRESINFIVLLQTVVNIKDEITNGESLGFIQVHMLLLVKKYKNMTVTEIALKMYVKQPSVSALSDKLIKKGLIQRKYNQLDRRSVSISLSDNGMVKAEQLKRKTEDIMKRMEENISLEERIVFNQILSKIDV</sequence>
<dbReference type="SMART" id="SM00347">
    <property type="entry name" value="HTH_MARR"/>
    <property type="match status" value="1"/>
</dbReference>
<evidence type="ECO:0000313" key="5">
    <source>
        <dbReference type="EMBL" id="ANC77444.1"/>
    </source>
</evidence>
<dbReference type="RefSeq" id="WP_066395079.1">
    <property type="nucleotide sequence ID" value="NZ_CP015378.1"/>
</dbReference>
<dbReference type="PROSITE" id="PS01117">
    <property type="entry name" value="HTH_MARR_1"/>
    <property type="match status" value="1"/>
</dbReference>
<keyword evidence="1" id="KW-0805">Transcription regulation</keyword>
<dbReference type="Pfam" id="PF01047">
    <property type="entry name" value="MarR"/>
    <property type="match status" value="1"/>
</dbReference>
<accession>A0A160IMP5</accession>
<dbReference type="EMBL" id="CP015378">
    <property type="protein sequence ID" value="ANC77444.1"/>
    <property type="molecule type" value="Genomic_DNA"/>
</dbReference>